<protein>
    <recommendedName>
        <fullName evidence="4">G protein-coupled receptor</fullName>
    </recommendedName>
</protein>
<evidence type="ECO:0000313" key="3">
    <source>
        <dbReference type="Proteomes" id="UP001328107"/>
    </source>
</evidence>
<keyword evidence="1" id="KW-0732">Signal</keyword>
<reference evidence="3" key="1">
    <citation type="submission" date="2022-10" db="EMBL/GenBank/DDBJ databases">
        <title>Genome assembly of Pristionchus species.</title>
        <authorList>
            <person name="Yoshida K."/>
            <person name="Sommer R.J."/>
        </authorList>
    </citation>
    <scope>NUCLEOTIDE SEQUENCE [LARGE SCALE GENOMIC DNA]</scope>
    <source>
        <strain evidence="3">RS5460</strain>
    </source>
</reference>
<sequence>MNCGTAQTFFTARLITQLLHALQWILLPNGFANISRESIVQSRFRSAPQFLHHPPYHDYITSLTRALDSPDTRTLCFQN</sequence>
<feature type="chain" id="PRO_5042966806" description="G protein-coupled receptor" evidence="1">
    <location>
        <begin position="22"/>
        <end position="79"/>
    </location>
</feature>
<name>A0AAN5CWS1_9BILA</name>
<evidence type="ECO:0000313" key="2">
    <source>
        <dbReference type="EMBL" id="GMR51905.1"/>
    </source>
</evidence>
<proteinExistence type="predicted"/>
<dbReference type="EMBL" id="BTRK01000005">
    <property type="protein sequence ID" value="GMR51905.1"/>
    <property type="molecule type" value="Genomic_DNA"/>
</dbReference>
<organism evidence="2 3">
    <name type="scientific">Pristionchus mayeri</name>
    <dbReference type="NCBI Taxonomy" id="1317129"/>
    <lineage>
        <taxon>Eukaryota</taxon>
        <taxon>Metazoa</taxon>
        <taxon>Ecdysozoa</taxon>
        <taxon>Nematoda</taxon>
        <taxon>Chromadorea</taxon>
        <taxon>Rhabditida</taxon>
        <taxon>Rhabditina</taxon>
        <taxon>Diplogasteromorpha</taxon>
        <taxon>Diplogasteroidea</taxon>
        <taxon>Neodiplogasteridae</taxon>
        <taxon>Pristionchus</taxon>
    </lineage>
</organism>
<accession>A0AAN5CWS1</accession>
<keyword evidence="3" id="KW-1185">Reference proteome</keyword>
<evidence type="ECO:0008006" key="4">
    <source>
        <dbReference type="Google" id="ProtNLM"/>
    </source>
</evidence>
<dbReference type="AlphaFoldDB" id="A0AAN5CWS1"/>
<feature type="signal peptide" evidence="1">
    <location>
        <begin position="1"/>
        <end position="21"/>
    </location>
</feature>
<dbReference type="Proteomes" id="UP001328107">
    <property type="component" value="Unassembled WGS sequence"/>
</dbReference>
<evidence type="ECO:0000256" key="1">
    <source>
        <dbReference type="SAM" id="SignalP"/>
    </source>
</evidence>
<gene>
    <name evidence="2" type="ORF">PMAYCL1PPCAC_22100</name>
</gene>
<comment type="caution">
    <text evidence="2">The sequence shown here is derived from an EMBL/GenBank/DDBJ whole genome shotgun (WGS) entry which is preliminary data.</text>
</comment>